<dbReference type="Gene3D" id="2.170.130.10">
    <property type="entry name" value="TonB-dependent receptor, plug domain"/>
    <property type="match status" value="1"/>
</dbReference>
<evidence type="ECO:0000256" key="3">
    <source>
        <dbReference type="ARBA" id="ARBA00022452"/>
    </source>
</evidence>
<comment type="subcellular location">
    <subcellularLocation>
        <location evidence="1 10">Cell outer membrane</location>
        <topology evidence="1 10">Multi-pass membrane protein</topology>
    </subcellularLocation>
</comment>
<keyword evidence="17" id="KW-1185">Reference proteome</keyword>
<dbReference type="InterPro" id="IPR036942">
    <property type="entry name" value="Beta-barrel_TonB_sf"/>
</dbReference>
<feature type="signal peptide" evidence="13">
    <location>
        <begin position="1"/>
        <end position="21"/>
    </location>
</feature>
<feature type="chain" id="PRO_5019276842" evidence="13">
    <location>
        <begin position="22"/>
        <end position="1007"/>
    </location>
</feature>
<evidence type="ECO:0000313" key="16">
    <source>
        <dbReference type="EMBL" id="AZQ63656.1"/>
    </source>
</evidence>
<dbReference type="Pfam" id="PF13715">
    <property type="entry name" value="CarbopepD_reg_2"/>
    <property type="match status" value="1"/>
</dbReference>
<keyword evidence="8" id="KW-0675">Receptor</keyword>
<evidence type="ECO:0000256" key="13">
    <source>
        <dbReference type="SAM" id="SignalP"/>
    </source>
</evidence>
<keyword evidence="9 10" id="KW-0998">Cell outer membrane</keyword>
<dbReference type="Pfam" id="PF00593">
    <property type="entry name" value="TonB_dep_Rec_b-barrel"/>
    <property type="match status" value="1"/>
</dbReference>
<dbReference type="PANTHER" id="PTHR30069:SF29">
    <property type="entry name" value="HEMOGLOBIN AND HEMOGLOBIN-HAPTOGLOBIN-BINDING PROTEIN 1-RELATED"/>
    <property type="match status" value="1"/>
</dbReference>
<keyword evidence="4 10" id="KW-0812">Transmembrane</keyword>
<evidence type="ECO:0000256" key="8">
    <source>
        <dbReference type="ARBA" id="ARBA00023170"/>
    </source>
</evidence>
<keyword evidence="2 10" id="KW-0813">Transport</keyword>
<evidence type="ECO:0000256" key="5">
    <source>
        <dbReference type="ARBA" id="ARBA00022729"/>
    </source>
</evidence>
<feature type="domain" description="TonB-dependent receptor plug" evidence="15">
    <location>
        <begin position="117"/>
        <end position="241"/>
    </location>
</feature>
<dbReference type="InterPro" id="IPR037066">
    <property type="entry name" value="Plug_dom_sf"/>
</dbReference>
<dbReference type="SUPFAM" id="SSF49464">
    <property type="entry name" value="Carboxypeptidase regulatory domain-like"/>
    <property type="match status" value="1"/>
</dbReference>
<evidence type="ECO:0000256" key="7">
    <source>
        <dbReference type="ARBA" id="ARBA00023136"/>
    </source>
</evidence>
<gene>
    <name evidence="16" type="ORF">EI427_15915</name>
</gene>
<evidence type="ECO:0000259" key="14">
    <source>
        <dbReference type="Pfam" id="PF00593"/>
    </source>
</evidence>
<dbReference type="OrthoDB" id="9768177at2"/>
<dbReference type="SUPFAM" id="SSF56935">
    <property type="entry name" value="Porins"/>
    <property type="match status" value="1"/>
</dbReference>
<dbReference type="NCBIfam" id="TIGR04057">
    <property type="entry name" value="SusC_RagA_signa"/>
    <property type="match status" value="1"/>
</dbReference>
<comment type="similarity">
    <text evidence="10 11">Belongs to the TonB-dependent receptor family.</text>
</comment>
<dbReference type="Pfam" id="PF07715">
    <property type="entry name" value="Plug"/>
    <property type="match status" value="1"/>
</dbReference>
<dbReference type="InterPro" id="IPR008969">
    <property type="entry name" value="CarboxyPept-like_regulatory"/>
</dbReference>
<sequence length="1007" mass="109485">MKFRLLTLVISLLLMTNVLQAQDRVVKGIVKESGSEEPLPGVNVLIQGTSTGSTTDFNGEFSLSIPEGSTLVFSYVGYMAQDVVVGNQSVINVSLEVDAEQLEEVVVTALGIERSAESLTYSTQSVSSEDLVTAKDPNVMNSLSGRVAGLQLSRSGSGAGGSVKINLRGNRSAKGDSSPLYVIDGVPMAGQGSGQPGEIENPGRDGGDGISNINSEDIESINILKGAAASVLYGSQAANGVIMITTKKGRPGHSSVSFSSNFTAEQAYMYPEMQSKYDAEGNGINHKAHTAEDFYKTGTTWVNSISYSQGNENSQFYVSYANTTANGVMPSNTFNKNNFSFNTTSKAFDDKLELRASANYIQQEGINRPSAGAYMNPIYSSYLSSRSISNDELTNNYQSWNDSRNIYEQNYPANVKSEIGNENPYWLLNQAQTEDTRHRFMVSGSAKYKFNENLSLQGRANIDATQDVWERKAHATTNPINIAADPVTGLSNGGYFRDDFNNTQIYADAILNFNKQFNDFNVTTLLGTAIRDEAAHLQKITSDKRSIRYTNIFTPAGLPEGMVPTETLDRRQVQSVFASATVGYKEMLYLDVAGRNDWSSTLPVNNNSYFYPSVGLTAVLNKMVEMPDVISLAKIRGNYTVLGNDAQPGVTTLQHEVDFNGNLKFADTQPASDLKPELSTSIEFGAELEFFNGLLYMDANFYKTNTVNQLFRVENPTGSSGFRYSYVNAGDVENRGFELSISAMPVSSGDLTWSTTVNLARNVNEIKELYTRADGTEADFDIVTNGGNIKYMQVLRKGGAIGEIWTADFLRDADGKISTVDADGKTVPAGSASLDPETAVKTNSNPDFLAGWTNTLKYKGFVMNMVIDGRFGGKTLSLTNSYMDSEGTSKEFAEAIDNNGNVTVEGIAFDPVGYMAATAGRSNVTSQYLYDQTNIRLRELSIGYTFDSIGPLENVTLSAIGRNLFFFYNAAPFDPDVVMSTGAGVQGLNFFSLPATRSVGLNLRVNF</sequence>
<dbReference type="Proteomes" id="UP000267268">
    <property type="component" value="Chromosome 1"/>
</dbReference>
<dbReference type="InterPro" id="IPR039426">
    <property type="entry name" value="TonB-dep_rcpt-like"/>
</dbReference>
<dbReference type="GO" id="GO:0015344">
    <property type="term" value="F:siderophore uptake transmembrane transporter activity"/>
    <property type="evidence" value="ECO:0007669"/>
    <property type="project" value="TreeGrafter"/>
</dbReference>
<keyword evidence="7 10" id="KW-0472">Membrane</keyword>
<dbReference type="Gene3D" id="2.60.40.1120">
    <property type="entry name" value="Carboxypeptidase-like, regulatory domain"/>
    <property type="match status" value="1"/>
</dbReference>
<evidence type="ECO:0000256" key="11">
    <source>
        <dbReference type="RuleBase" id="RU003357"/>
    </source>
</evidence>
<evidence type="ECO:0000256" key="4">
    <source>
        <dbReference type="ARBA" id="ARBA00022692"/>
    </source>
</evidence>
<dbReference type="RefSeq" id="WP_126616565.1">
    <property type="nucleotide sequence ID" value="NZ_CP034562.1"/>
</dbReference>
<evidence type="ECO:0000256" key="10">
    <source>
        <dbReference type="PROSITE-ProRule" id="PRU01360"/>
    </source>
</evidence>
<keyword evidence="3 10" id="KW-1134">Transmembrane beta strand</keyword>
<evidence type="ECO:0000259" key="15">
    <source>
        <dbReference type="Pfam" id="PF07715"/>
    </source>
</evidence>
<evidence type="ECO:0000313" key="17">
    <source>
        <dbReference type="Proteomes" id="UP000267268"/>
    </source>
</evidence>
<dbReference type="InterPro" id="IPR012910">
    <property type="entry name" value="Plug_dom"/>
</dbReference>
<reference evidence="16 17" key="1">
    <citation type="submission" date="2018-12" db="EMBL/GenBank/DDBJ databases">
        <title>Flammeovirga pectinis sp. nov., isolated from the gut of the Korean scallop, Patinopecten yessoensis.</title>
        <authorList>
            <person name="Bae J.-W."/>
            <person name="Jeong Y.-S."/>
            <person name="Kang W."/>
        </authorList>
    </citation>
    <scope>NUCLEOTIDE SEQUENCE [LARGE SCALE GENOMIC DNA]</scope>
    <source>
        <strain evidence="16 17">L12M1</strain>
    </source>
</reference>
<proteinExistence type="inferred from homology"/>
<evidence type="ECO:0000256" key="2">
    <source>
        <dbReference type="ARBA" id="ARBA00022448"/>
    </source>
</evidence>
<dbReference type="GO" id="GO:0044718">
    <property type="term" value="P:siderophore transmembrane transport"/>
    <property type="evidence" value="ECO:0007669"/>
    <property type="project" value="TreeGrafter"/>
</dbReference>
<organism evidence="16 17">
    <name type="scientific">Flammeovirga pectinis</name>
    <dbReference type="NCBI Taxonomy" id="2494373"/>
    <lineage>
        <taxon>Bacteria</taxon>
        <taxon>Pseudomonadati</taxon>
        <taxon>Bacteroidota</taxon>
        <taxon>Cytophagia</taxon>
        <taxon>Cytophagales</taxon>
        <taxon>Flammeovirgaceae</taxon>
        <taxon>Flammeovirga</taxon>
    </lineage>
</organism>
<keyword evidence="6 11" id="KW-0798">TonB box</keyword>
<accession>A0A3S9P627</accession>
<dbReference type="GO" id="GO:0009279">
    <property type="term" value="C:cell outer membrane"/>
    <property type="evidence" value="ECO:0007669"/>
    <property type="project" value="UniProtKB-SubCell"/>
</dbReference>
<feature type="region of interest" description="Disordered" evidence="12">
    <location>
        <begin position="187"/>
        <end position="212"/>
    </location>
</feature>
<evidence type="ECO:0000256" key="1">
    <source>
        <dbReference type="ARBA" id="ARBA00004571"/>
    </source>
</evidence>
<dbReference type="AlphaFoldDB" id="A0A3S9P627"/>
<dbReference type="PANTHER" id="PTHR30069">
    <property type="entry name" value="TONB-DEPENDENT OUTER MEMBRANE RECEPTOR"/>
    <property type="match status" value="1"/>
</dbReference>
<dbReference type="EMBL" id="CP034562">
    <property type="protein sequence ID" value="AZQ63656.1"/>
    <property type="molecule type" value="Genomic_DNA"/>
</dbReference>
<dbReference type="KEGG" id="fll:EI427_15915"/>
<keyword evidence="5 13" id="KW-0732">Signal</keyword>
<evidence type="ECO:0000256" key="9">
    <source>
        <dbReference type="ARBA" id="ARBA00023237"/>
    </source>
</evidence>
<dbReference type="InterPro" id="IPR000531">
    <property type="entry name" value="Beta-barrel_TonB"/>
</dbReference>
<feature type="domain" description="TonB-dependent receptor-like beta-barrel" evidence="14">
    <location>
        <begin position="387"/>
        <end position="773"/>
    </location>
</feature>
<dbReference type="Gene3D" id="2.40.170.20">
    <property type="entry name" value="TonB-dependent receptor, beta-barrel domain"/>
    <property type="match status" value="1"/>
</dbReference>
<evidence type="ECO:0000256" key="6">
    <source>
        <dbReference type="ARBA" id="ARBA00023077"/>
    </source>
</evidence>
<dbReference type="InterPro" id="IPR023997">
    <property type="entry name" value="TonB-dep_OMP_SusC/RagA_CS"/>
</dbReference>
<dbReference type="PROSITE" id="PS52016">
    <property type="entry name" value="TONB_DEPENDENT_REC_3"/>
    <property type="match status" value="1"/>
</dbReference>
<evidence type="ECO:0000256" key="12">
    <source>
        <dbReference type="SAM" id="MobiDB-lite"/>
    </source>
</evidence>
<name>A0A3S9P627_9BACT</name>
<protein>
    <submittedName>
        <fullName evidence="16">SusC/RagA family protein</fullName>
    </submittedName>
</protein>